<dbReference type="GO" id="GO:0005737">
    <property type="term" value="C:cytoplasm"/>
    <property type="evidence" value="ECO:0007669"/>
    <property type="project" value="TreeGrafter"/>
</dbReference>
<evidence type="ECO:0000313" key="2">
    <source>
        <dbReference type="EMBL" id="JAP60754.1"/>
    </source>
</evidence>
<dbReference type="PANTHER" id="PTHR14224">
    <property type="entry name" value="SIMILAR TO PREFERENTIALLY EXPRESSED ANTIGEN IN MELANOMA-LIKE 3"/>
    <property type="match status" value="1"/>
</dbReference>
<keyword evidence="1" id="KW-0677">Repeat</keyword>
<dbReference type="Gene3D" id="3.80.10.10">
    <property type="entry name" value="Ribonuclease Inhibitor"/>
    <property type="match status" value="1"/>
</dbReference>
<name>A0A0V0J5B3_SCHSO</name>
<dbReference type="AlphaFoldDB" id="A0A0V0J5B3"/>
<protein>
    <submittedName>
        <fullName evidence="2">Leucine-rich repeat-containing protein 14</fullName>
    </submittedName>
</protein>
<gene>
    <name evidence="2" type="primary">LRC14</name>
    <name evidence="2" type="ORF">TR145970</name>
</gene>
<dbReference type="SUPFAM" id="SSF52047">
    <property type="entry name" value="RNI-like"/>
    <property type="match status" value="1"/>
</dbReference>
<proteinExistence type="predicted"/>
<dbReference type="InterPro" id="IPR050694">
    <property type="entry name" value="LRRC14/PRAME"/>
</dbReference>
<feature type="non-terminal residue" evidence="2">
    <location>
        <position position="1"/>
    </location>
</feature>
<dbReference type="EMBL" id="GEEE01002471">
    <property type="protein sequence ID" value="JAP60754.1"/>
    <property type="molecule type" value="Transcribed_RNA"/>
</dbReference>
<dbReference type="PANTHER" id="PTHR14224:SF37">
    <property type="entry name" value="LEUCINE-RICH REPEAT-CONTAINING PROTEIN 14"/>
    <property type="match status" value="1"/>
</dbReference>
<organism evidence="2">
    <name type="scientific">Schistocephalus solidus</name>
    <name type="common">Tapeworm</name>
    <dbReference type="NCBI Taxonomy" id="70667"/>
    <lineage>
        <taxon>Eukaryota</taxon>
        <taxon>Metazoa</taxon>
        <taxon>Spiralia</taxon>
        <taxon>Lophotrochozoa</taxon>
        <taxon>Platyhelminthes</taxon>
        <taxon>Cestoda</taxon>
        <taxon>Eucestoda</taxon>
        <taxon>Diphyllobothriidea</taxon>
        <taxon>Diphyllobothriidae</taxon>
        <taxon>Schistocephalus</taxon>
    </lineage>
</organism>
<dbReference type="InterPro" id="IPR032675">
    <property type="entry name" value="LRR_dom_sf"/>
</dbReference>
<sequence>LTNRKAHISPIGGTTTCRFWSMHFTPLPKVLPQTFFAWSAHLRAFFAFDTTSVKHNKMHNCLNLIDYTWRESDESECTSPLHKAGQVERRFGRNMVRFQRAVTLAACDARTQRRPRSRLTRKFQGPGSCVPGIRRTLTSTDFYIPRQAPIYASWAKMRRPEFASVWYPFLHCRYKLQRDPETGAIQWNSDTNNVRCKPRTLAEICIAYLIRDWPCVLPPQTSSSASSPNASGSDDLAAASLTGSAELSGADAPSRRPDYKNLPVRVFESLLTEAVVQRDCAAISGLVANWPGSWLNVRRLLPKEDFPLTRGYLTRPAFIASNPDSADLSSIGVLKGPSILDAFIKGLLSRQACCSLENIDFSGFEDDLRVSIELSRIPILWMRPENRNSEEVRQQIRGSLQVPIADSRFDRYFTRINNIYTLHEGDFRHGETFDTVTIRLDCNMSVDEVPFGLALQTLTPFRFSCNRLLMQRLPELRLPVFNLIRLLDPMSITQFELEDTELANGAPGVLPSALGWIVSLRNLRACSLPACIAPPRHSSSGAAGAGFSLHTFASASTHSPAVACRLLNRALISLRHLQRLGLARCYLGGQLHILLGGLSQPLEYLNIQDCSLTADDVDYLVFNWRPLPCLYELNLARNNLASVPQLTMAQLFWRTCFSQTGRLACLSLAYTCMSFDQLTWILKILTGEIKPRDIVPIEATASPLSSDDSDAECISSKCTLRVLCLQNFVPPTEEVGRVLLHLAVALPRLRFFHLYPAFYAFPGATEKEQRRNRSQEIVQSNAYIRRRGCNNLQVR</sequence>
<reference evidence="2" key="1">
    <citation type="submission" date="2016-01" db="EMBL/GenBank/DDBJ databases">
        <title>Reference transcriptome for the parasite Schistocephalus solidus: insights into the molecular evolution of parasitism.</title>
        <authorList>
            <person name="Hebert F.O."/>
            <person name="Grambauer S."/>
            <person name="Barber I."/>
            <person name="Landry C.R."/>
            <person name="Aubin-Horth N."/>
        </authorList>
    </citation>
    <scope>NUCLEOTIDE SEQUENCE</scope>
</reference>
<evidence type="ECO:0000256" key="1">
    <source>
        <dbReference type="ARBA" id="ARBA00022737"/>
    </source>
</evidence>
<accession>A0A0V0J5B3</accession>